<reference evidence="1 2" key="1">
    <citation type="journal article" date="2023" name="Plants (Basel)">
        <title>Bridging the Gap: Combining Genomics and Transcriptomics Approaches to Understand Stylosanthes scabra, an Orphan Legume from the Brazilian Caatinga.</title>
        <authorList>
            <person name="Ferreira-Neto J.R.C."/>
            <person name="da Silva M.D."/>
            <person name="Binneck E."/>
            <person name="de Melo N.F."/>
            <person name="da Silva R.H."/>
            <person name="de Melo A.L.T.M."/>
            <person name="Pandolfi V."/>
            <person name="Bustamante F.O."/>
            <person name="Brasileiro-Vidal A.C."/>
            <person name="Benko-Iseppon A.M."/>
        </authorList>
    </citation>
    <scope>NUCLEOTIDE SEQUENCE [LARGE SCALE GENOMIC DNA]</scope>
    <source>
        <tissue evidence="1">Leaves</tissue>
    </source>
</reference>
<evidence type="ECO:0000313" key="2">
    <source>
        <dbReference type="Proteomes" id="UP001341840"/>
    </source>
</evidence>
<organism evidence="1 2">
    <name type="scientific">Stylosanthes scabra</name>
    <dbReference type="NCBI Taxonomy" id="79078"/>
    <lineage>
        <taxon>Eukaryota</taxon>
        <taxon>Viridiplantae</taxon>
        <taxon>Streptophyta</taxon>
        <taxon>Embryophyta</taxon>
        <taxon>Tracheophyta</taxon>
        <taxon>Spermatophyta</taxon>
        <taxon>Magnoliopsida</taxon>
        <taxon>eudicotyledons</taxon>
        <taxon>Gunneridae</taxon>
        <taxon>Pentapetalae</taxon>
        <taxon>rosids</taxon>
        <taxon>fabids</taxon>
        <taxon>Fabales</taxon>
        <taxon>Fabaceae</taxon>
        <taxon>Papilionoideae</taxon>
        <taxon>50 kb inversion clade</taxon>
        <taxon>dalbergioids sensu lato</taxon>
        <taxon>Dalbergieae</taxon>
        <taxon>Pterocarpus clade</taxon>
        <taxon>Stylosanthes</taxon>
    </lineage>
</organism>
<gene>
    <name evidence="1" type="ORF">PIB30_086500</name>
</gene>
<comment type="caution">
    <text evidence="1">The sequence shown here is derived from an EMBL/GenBank/DDBJ whole genome shotgun (WGS) entry which is preliminary data.</text>
</comment>
<evidence type="ECO:0000313" key="1">
    <source>
        <dbReference type="EMBL" id="MED6176266.1"/>
    </source>
</evidence>
<proteinExistence type="predicted"/>
<protein>
    <submittedName>
        <fullName evidence="1">Uncharacterized protein</fullName>
    </submittedName>
</protein>
<name>A0ABU6VRL1_9FABA</name>
<dbReference type="EMBL" id="JASCZI010152519">
    <property type="protein sequence ID" value="MED6176266.1"/>
    <property type="molecule type" value="Genomic_DNA"/>
</dbReference>
<keyword evidence="2" id="KW-1185">Reference proteome</keyword>
<accession>A0ABU6VRL1</accession>
<dbReference type="Proteomes" id="UP001341840">
    <property type="component" value="Unassembled WGS sequence"/>
</dbReference>
<sequence>MKESIRASGESILTTLDLKKIDEISLLGLQGIDSQPSGIDSGPKYFKNCRSDRGGLRANVPAYDNSGLSDVVHDVGGLQTKVPWSGTSTGPVGLAKITDRMMSGLCELLEWWLRVLRVGEEVSAVVVSAPLPSHSTSHLVAVAVALVAAPSHRHRLGSLSIQRRRILVLGRHLQVRRSL</sequence>